<dbReference type="AlphaFoldDB" id="A0A6V8R3A8"/>
<dbReference type="OrthoDB" id="5242179at2759"/>
<proteinExistence type="predicted"/>
<protein>
    <submittedName>
        <fullName evidence="1">Uncharacterized protein</fullName>
    </submittedName>
</protein>
<evidence type="ECO:0000313" key="2">
    <source>
        <dbReference type="Proteomes" id="UP000517252"/>
    </source>
</evidence>
<evidence type="ECO:0000313" key="1">
    <source>
        <dbReference type="EMBL" id="GFP59050.1"/>
    </source>
</evidence>
<sequence length="149" mass="16872">MFELWKLFLKCLRESQVDCVFIIIDSIDYLQDAQASDGSGEEEAVLVNIPTLLRDSNILIKVLLRRRSGLGLPDLTEEKMALMTTTNLHPRATMLWLSLAIVQDEMLLVPQRLGDPRKVVPQSLTFSQLSLIYPRPIPQKQLLAAIITD</sequence>
<gene>
    <name evidence="1" type="ORF">TASIC1_0012005300</name>
</gene>
<accession>A0A6V8R3A8</accession>
<dbReference type="Proteomes" id="UP000517252">
    <property type="component" value="Unassembled WGS sequence"/>
</dbReference>
<name>A0A6V8R3A8_TRIAP</name>
<organism evidence="1 2">
    <name type="scientific">Trichoderma asperellum</name>
    <name type="common">Filamentous fungus</name>
    <dbReference type="NCBI Taxonomy" id="101201"/>
    <lineage>
        <taxon>Eukaryota</taxon>
        <taxon>Fungi</taxon>
        <taxon>Dikarya</taxon>
        <taxon>Ascomycota</taxon>
        <taxon>Pezizomycotina</taxon>
        <taxon>Sordariomycetes</taxon>
        <taxon>Hypocreomycetidae</taxon>
        <taxon>Hypocreales</taxon>
        <taxon>Hypocreaceae</taxon>
        <taxon>Trichoderma</taxon>
    </lineage>
</organism>
<reference evidence="1 2" key="1">
    <citation type="submission" date="2020-07" db="EMBL/GenBank/DDBJ databases">
        <title>Trichoderma asperellum IC-1 whole genome shotgun sequence.</title>
        <authorList>
            <person name="Kanamasa S."/>
            <person name="Takahashi H."/>
        </authorList>
    </citation>
    <scope>NUCLEOTIDE SEQUENCE [LARGE SCALE GENOMIC DNA]</scope>
    <source>
        <strain evidence="1 2">IC-1</strain>
    </source>
</reference>
<comment type="caution">
    <text evidence="1">The sequence shown here is derived from an EMBL/GenBank/DDBJ whole genome shotgun (WGS) entry which is preliminary data.</text>
</comment>
<dbReference type="EMBL" id="BLZH01000012">
    <property type="protein sequence ID" value="GFP59050.1"/>
    <property type="molecule type" value="Genomic_DNA"/>
</dbReference>